<feature type="compositionally biased region" description="Acidic residues" evidence="1">
    <location>
        <begin position="751"/>
        <end position="766"/>
    </location>
</feature>
<evidence type="ECO:0000256" key="2">
    <source>
        <dbReference type="SAM" id="Phobius"/>
    </source>
</evidence>
<feature type="compositionally biased region" description="Basic and acidic residues" evidence="1">
    <location>
        <begin position="739"/>
        <end position="748"/>
    </location>
</feature>
<feature type="transmembrane region" description="Helical" evidence="2">
    <location>
        <begin position="216"/>
        <end position="249"/>
    </location>
</feature>
<keyword evidence="2" id="KW-1133">Transmembrane helix</keyword>
<name>A0A4R8BV28_9ACTN</name>
<keyword evidence="2" id="KW-0472">Membrane</keyword>
<feature type="region of interest" description="Disordered" evidence="1">
    <location>
        <begin position="734"/>
        <end position="766"/>
    </location>
</feature>
<sequence length="766" mass="83754">MNTNHDNVHRLHGDVQDQVHEDVHDDLHDVDAGIVHETAERIDTDQLQNSVHDGEVVDAELLTEEESAALDERLANRGALVRRAVTTGQVAKRVAVRVGTHDRTKSGSKTAARYAYTVVKGGESFTKRAWDASTMGVYRRQIKAAEAAGDREALKEWTAAKEAATERRHRRLMDAPKLAWGVLKVAVGATLATPVIVFVIAVFAKLTGSGSFTGVWGGFFALIGFVIAVGGVLWTLLTFALPVLFVIALFREGKRAAEPPAWMVTTADAEWDSAIDESTIAQALDSLRIPNITRYLKQGYKLQFITPARQQGRGTHAVIRLPGGVPAAEISKRRVALATSLHRAGSEVWPNTGDEAGILDLWVADKGALANGPGVYPLLTEGLVDVFKGVPAGKTLRGDDLREPVMGRNSIVGGAPEQGKSSASRTFMAGCALDPTVEMRIWVPDQNFDFERFKRRCSRYVMGADDDSIRQIRDDLKEMYDELQRRGDLLVAYETEQVTRELADKNIGLHPLVALLEEAHVAFQHDEYGEEIAKYAVAIVKLGRKRGMHLRTSTQAPTATSLPKDITRNCTNNVAFYVQDYVANDGLLGQGAYKQGVRATDLIPGENRGTSIVKGFTAAKFETLQWYFLSGAEGNDQITPIIERALAAISKRNLPTPDARRRPELESRDLLADLDQVLGDDPVRIADVPALLKRLAPTWTPYQSLTGKALREQLAAGYGIKVASTGNRYPLDPATVRDAIVRRDRDSGQPETDETGDGDDASDLAS</sequence>
<accession>A0A4R8BV28</accession>
<dbReference type="Proteomes" id="UP000295146">
    <property type="component" value="Unassembled WGS sequence"/>
</dbReference>
<dbReference type="AlphaFoldDB" id="A0A4R8BV28"/>
<reference evidence="3 4" key="1">
    <citation type="submission" date="2019-03" db="EMBL/GenBank/DDBJ databases">
        <title>Genomic Encyclopedia of Type Strains, Phase III (KMG-III): the genomes of soil and plant-associated and newly described type strains.</title>
        <authorList>
            <person name="Whitman W."/>
        </authorList>
    </citation>
    <scope>NUCLEOTIDE SEQUENCE [LARGE SCALE GENOMIC DNA]</scope>
    <source>
        <strain evidence="3 4">VKM Ac-2573</strain>
    </source>
</reference>
<gene>
    <name evidence="3" type="ORF">EV653_5632</name>
</gene>
<evidence type="ECO:0000313" key="4">
    <source>
        <dbReference type="Proteomes" id="UP000295146"/>
    </source>
</evidence>
<dbReference type="InterPro" id="IPR027417">
    <property type="entry name" value="P-loop_NTPase"/>
</dbReference>
<dbReference type="SUPFAM" id="SSF52540">
    <property type="entry name" value="P-loop containing nucleoside triphosphate hydrolases"/>
    <property type="match status" value="1"/>
</dbReference>
<dbReference type="RefSeq" id="WP_238160368.1">
    <property type="nucleotide sequence ID" value="NZ_SODP01000003.1"/>
</dbReference>
<proteinExistence type="predicted"/>
<evidence type="ECO:0000256" key="1">
    <source>
        <dbReference type="SAM" id="MobiDB-lite"/>
    </source>
</evidence>
<dbReference type="EMBL" id="SODP01000003">
    <property type="protein sequence ID" value="TDW65621.1"/>
    <property type="molecule type" value="Genomic_DNA"/>
</dbReference>
<feature type="transmembrane region" description="Helical" evidence="2">
    <location>
        <begin position="178"/>
        <end position="204"/>
    </location>
</feature>
<keyword evidence="2" id="KW-0812">Transmembrane</keyword>
<protein>
    <submittedName>
        <fullName evidence="3">S-DNA-T family DNA segregation ATPase FtsK/SpoIIIE</fullName>
    </submittedName>
</protein>
<dbReference type="Gene3D" id="3.40.50.300">
    <property type="entry name" value="P-loop containing nucleotide triphosphate hydrolases"/>
    <property type="match status" value="1"/>
</dbReference>
<evidence type="ECO:0000313" key="3">
    <source>
        <dbReference type="EMBL" id="TDW65621.1"/>
    </source>
</evidence>
<keyword evidence="4" id="KW-1185">Reference proteome</keyword>
<organism evidence="3 4">
    <name type="scientific">Kribbella pratensis</name>
    <dbReference type="NCBI Taxonomy" id="2512112"/>
    <lineage>
        <taxon>Bacteria</taxon>
        <taxon>Bacillati</taxon>
        <taxon>Actinomycetota</taxon>
        <taxon>Actinomycetes</taxon>
        <taxon>Propionibacteriales</taxon>
        <taxon>Kribbellaceae</taxon>
        <taxon>Kribbella</taxon>
    </lineage>
</organism>
<comment type="caution">
    <text evidence="3">The sequence shown here is derived from an EMBL/GenBank/DDBJ whole genome shotgun (WGS) entry which is preliminary data.</text>
</comment>